<gene>
    <name evidence="2" type="primary">Aste57867_15684</name>
    <name evidence="1" type="ORF">As57867_015628</name>
    <name evidence="2" type="ORF">ASTE57867_15684</name>
</gene>
<dbReference type="InterPro" id="IPR000225">
    <property type="entry name" value="Armadillo"/>
</dbReference>
<accession>A0A485L6N6</accession>
<organism evidence="2 3">
    <name type="scientific">Aphanomyces stellatus</name>
    <dbReference type="NCBI Taxonomy" id="120398"/>
    <lineage>
        <taxon>Eukaryota</taxon>
        <taxon>Sar</taxon>
        <taxon>Stramenopiles</taxon>
        <taxon>Oomycota</taxon>
        <taxon>Saprolegniomycetes</taxon>
        <taxon>Saprolegniales</taxon>
        <taxon>Verrucalvaceae</taxon>
        <taxon>Aphanomyces</taxon>
    </lineage>
</organism>
<dbReference type="Gene3D" id="1.25.10.10">
    <property type="entry name" value="Leucine-rich Repeat Variant"/>
    <property type="match status" value="3"/>
</dbReference>
<dbReference type="SMART" id="SM00185">
    <property type="entry name" value="ARM"/>
    <property type="match status" value="4"/>
</dbReference>
<dbReference type="SUPFAM" id="SSF48371">
    <property type="entry name" value="ARM repeat"/>
    <property type="match status" value="1"/>
</dbReference>
<sequence>MPALVSPTKKAIDDKTSGHGQREPAIVVVDVKKVAYSSVPTPHEVGLSQQLLALQTDRDVIEKRFEERILDLEAQLQQAARRECELLDREQRIHRAQIEAQNAAVLAERAIWTVKLDDVTAQLHKQLHDKETHKQWHDRFHQHATTPSRHPLADDVFARFGQSIALLPSAESPHVVRAGCLDFLAAILRETTTDTVLGPVLIGLLHLSLYRSSHPNLAAEIVRAGTLPPLVHICDVAVNPAVLAQATRLLASLASCPLNKTAMAAKQAVRAMTRLLTTYERDHARFHDVLHGALAALANLAHESDILRTQIVNSGVVPCLARLVSDDIPHVSVRVAAAHALANLGFAGVANQGAIVMAQGDVELTLQLRRARQEMMAADAAAVAWRPLARRCAVGLANLASTPVNQIAIGYSDAIPTLLQLLVDGTDDAGVLEACGLALGSLCYQCKVNKVRVAAHNGLSVLLYVLASSHRYADDVAVLAATCLALASVVAMDANLRQLEDLDGHLPLLSLCAAAADPRVMETSAMAVAALAPSLEYKHATVSAGKPFKVQEAGGSAALERVATALYAGSVVPRWLQHGLAVMRATPKQLEQARAAAAAAVDDVTNPKSDEAESVWDEVFTRDELTTEELIEMTPDVLCGDFYNTEDTSAGEHTTE</sequence>
<dbReference type="EMBL" id="VJMH01005710">
    <property type="protein sequence ID" value="KAF0693352.1"/>
    <property type="molecule type" value="Genomic_DNA"/>
</dbReference>
<evidence type="ECO:0000313" key="2">
    <source>
        <dbReference type="EMBL" id="VFT92477.1"/>
    </source>
</evidence>
<name>A0A485L6N6_9STRA</name>
<protein>
    <submittedName>
        <fullName evidence="2">Aste57867_15684 protein</fullName>
    </submittedName>
</protein>
<dbReference type="Proteomes" id="UP000332933">
    <property type="component" value="Unassembled WGS sequence"/>
</dbReference>
<keyword evidence="3" id="KW-1185">Reference proteome</keyword>
<evidence type="ECO:0000313" key="3">
    <source>
        <dbReference type="Proteomes" id="UP000332933"/>
    </source>
</evidence>
<dbReference type="PANTHER" id="PTHR23315">
    <property type="entry name" value="U BOX DOMAIN-CONTAINING"/>
    <property type="match status" value="1"/>
</dbReference>
<reference evidence="1" key="2">
    <citation type="submission" date="2019-06" db="EMBL/GenBank/DDBJ databases">
        <title>Genomics analysis of Aphanomyces spp. identifies a new class of oomycete effector associated with host adaptation.</title>
        <authorList>
            <person name="Gaulin E."/>
        </authorList>
    </citation>
    <scope>NUCLEOTIDE SEQUENCE</scope>
    <source>
        <strain evidence="1">CBS 578.67</strain>
    </source>
</reference>
<dbReference type="InterPro" id="IPR011989">
    <property type="entry name" value="ARM-like"/>
</dbReference>
<dbReference type="PANTHER" id="PTHR23315:SF7">
    <property type="entry name" value="U-BOX DOMAIN-CONTAINING PROTEIN 4"/>
    <property type="match status" value="1"/>
</dbReference>
<proteinExistence type="predicted"/>
<dbReference type="AlphaFoldDB" id="A0A485L6N6"/>
<evidence type="ECO:0000313" key="1">
    <source>
        <dbReference type="EMBL" id="KAF0693352.1"/>
    </source>
</evidence>
<dbReference type="OrthoDB" id="7537227at2759"/>
<dbReference type="EMBL" id="CAADRA010005731">
    <property type="protein sequence ID" value="VFT92477.1"/>
    <property type="molecule type" value="Genomic_DNA"/>
</dbReference>
<dbReference type="InterPro" id="IPR016024">
    <property type="entry name" value="ARM-type_fold"/>
</dbReference>
<reference evidence="2 3" key="1">
    <citation type="submission" date="2019-03" db="EMBL/GenBank/DDBJ databases">
        <authorList>
            <person name="Gaulin E."/>
            <person name="Dumas B."/>
        </authorList>
    </citation>
    <scope>NUCLEOTIDE SEQUENCE [LARGE SCALE GENOMIC DNA]</scope>
    <source>
        <strain evidence="2">CBS 568.67</strain>
    </source>
</reference>